<feature type="region of interest" description="Disordered" evidence="1">
    <location>
        <begin position="47"/>
        <end position="85"/>
    </location>
</feature>
<feature type="compositionally biased region" description="Pro residues" evidence="1">
    <location>
        <begin position="56"/>
        <end position="68"/>
    </location>
</feature>
<evidence type="ECO:0000313" key="2">
    <source>
        <dbReference type="EMBL" id="QEV08175.1"/>
    </source>
</evidence>
<evidence type="ECO:0000313" key="3">
    <source>
        <dbReference type="Proteomes" id="UP000326041"/>
    </source>
</evidence>
<name>A0ABX6B227_9ACTN</name>
<keyword evidence="3" id="KW-1185">Reference proteome</keyword>
<gene>
    <name evidence="2" type="ORF">CP972_23370</name>
</gene>
<accession>A0ABX6B227</accession>
<sequence>MPEPPPGALLPAPDLRGANQSLVGLSAGADCCGTDCCGAVRGAPGAVAAEGSTAPAPEPGPDPVPVPAPRARGERGAGACALAPL</sequence>
<dbReference type="EMBL" id="CP023697">
    <property type="protein sequence ID" value="QEV08175.1"/>
    <property type="molecule type" value="Genomic_DNA"/>
</dbReference>
<proteinExistence type="predicted"/>
<reference evidence="2 3" key="1">
    <citation type="submission" date="2017-09" db="EMBL/GenBank/DDBJ databases">
        <authorList>
            <person name="Lee N."/>
            <person name="Cho B.-K."/>
        </authorList>
    </citation>
    <scope>NUCLEOTIDE SEQUENCE [LARGE SCALE GENOMIC DNA]</scope>
    <source>
        <strain evidence="2 3">ATCC 13879</strain>
    </source>
</reference>
<organism evidence="2 3">
    <name type="scientific">Streptomyces prasinus</name>
    <dbReference type="NCBI Taxonomy" id="67345"/>
    <lineage>
        <taxon>Bacteria</taxon>
        <taxon>Bacillati</taxon>
        <taxon>Actinomycetota</taxon>
        <taxon>Actinomycetes</taxon>
        <taxon>Kitasatosporales</taxon>
        <taxon>Streptomycetaceae</taxon>
        <taxon>Streptomyces</taxon>
    </lineage>
</organism>
<evidence type="ECO:0000256" key="1">
    <source>
        <dbReference type="SAM" id="MobiDB-lite"/>
    </source>
</evidence>
<dbReference type="Proteomes" id="UP000326041">
    <property type="component" value="Chromosome"/>
</dbReference>
<protein>
    <submittedName>
        <fullName evidence="2">Uncharacterized protein</fullName>
    </submittedName>
</protein>